<dbReference type="OrthoDB" id="10059571at2759"/>
<gene>
    <name evidence="3" type="primary">Clec2b</name>
    <name evidence="3" type="ORF">UROIND_R08400</name>
</gene>
<evidence type="ECO:0000313" key="3">
    <source>
        <dbReference type="EMBL" id="NXX83397.1"/>
    </source>
</evidence>
<comment type="caution">
    <text evidence="3">The sequence shown here is derived from an EMBL/GenBank/DDBJ whole genome shotgun (WGS) entry which is preliminary data.</text>
</comment>
<reference evidence="3" key="1">
    <citation type="submission" date="2020-02" db="EMBL/GenBank/DDBJ databases">
        <title>Bird 10,000 Genomes (B10K) Project - Family phase.</title>
        <authorList>
            <person name="Zhang G."/>
        </authorList>
    </citation>
    <scope>NUCLEOTIDE SEQUENCE</scope>
    <source>
        <strain evidence="3">B10K-DU-030-59</strain>
    </source>
</reference>
<dbReference type="InterPro" id="IPR050828">
    <property type="entry name" value="C-type_lectin/matrix_domain"/>
</dbReference>
<sequence length="63" mass="7648">CPYDWVGYRGLCYYFSVEEGSWDWSQARCSQHGASLVMPQKDWEMEFLFRLKGHVDYWLGLYR</sequence>
<dbReference type="InterPro" id="IPR016187">
    <property type="entry name" value="CTDL_fold"/>
</dbReference>
<dbReference type="PROSITE" id="PS50041">
    <property type="entry name" value="C_TYPE_LECTIN_2"/>
    <property type="match status" value="1"/>
</dbReference>
<dbReference type="PANTHER" id="PTHR45710:SF35">
    <property type="entry name" value="C-TYPE LECTIN DOMAIN FAMILY 2 MEMBER D"/>
    <property type="match status" value="1"/>
</dbReference>
<dbReference type="EMBL" id="WBNH01009262">
    <property type="protein sequence ID" value="NXX83397.1"/>
    <property type="molecule type" value="Genomic_DNA"/>
</dbReference>
<dbReference type="InterPro" id="IPR001304">
    <property type="entry name" value="C-type_lectin-like"/>
</dbReference>
<dbReference type="GO" id="GO:0005886">
    <property type="term" value="C:plasma membrane"/>
    <property type="evidence" value="ECO:0007669"/>
    <property type="project" value="UniProtKB-SubCell"/>
</dbReference>
<evidence type="ECO:0000259" key="2">
    <source>
        <dbReference type="PROSITE" id="PS50041"/>
    </source>
</evidence>
<feature type="non-terminal residue" evidence="3">
    <location>
        <position position="1"/>
    </location>
</feature>
<protein>
    <submittedName>
        <fullName evidence="3">CLC2B protein</fullName>
    </submittedName>
</protein>
<feature type="non-terminal residue" evidence="3">
    <location>
        <position position="63"/>
    </location>
</feature>
<accession>A0A852L570</accession>
<keyword evidence="4" id="KW-1185">Reference proteome</keyword>
<dbReference type="AlphaFoldDB" id="A0A852L570"/>
<dbReference type="SUPFAM" id="SSF56436">
    <property type="entry name" value="C-type lectin-like"/>
    <property type="match status" value="1"/>
</dbReference>
<feature type="domain" description="C-type lectin" evidence="2">
    <location>
        <begin position="8"/>
        <end position="63"/>
    </location>
</feature>
<dbReference type="Proteomes" id="UP000654395">
    <property type="component" value="Unassembled WGS sequence"/>
</dbReference>
<comment type="subcellular location">
    <subcellularLocation>
        <location evidence="1">Cell membrane</location>
        <topology evidence="1">Single-pass type II membrane protein</topology>
    </subcellularLocation>
</comment>
<dbReference type="Gene3D" id="3.10.100.10">
    <property type="entry name" value="Mannose-Binding Protein A, subunit A"/>
    <property type="match status" value="1"/>
</dbReference>
<dbReference type="PANTHER" id="PTHR45710">
    <property type="entry name" value="C-TYPE LECTIN DOMAIN-CONTAINING PROTEIN 180"/>
    <property type="match status" value="1"/>
</dbReference>
<dbReference type="InterPro" id="IPR016186">
    <property type="entry name" value="C-type_lectin-like/link_sf"/>
</dbReference>
<proteinExistence type="predicted"/>
<name>A0A852L570_UROIN</name>
<organism evidence="3 4">
    <name type="scientific">Urocolius indicus</name>
    <name type="common">Red-faced mousebird</name>
    <name type="synonym">Colius indicus</name>
    <dbReference type="NCBI Taxonomy" id="458196"/>
    <lineage>
        <taxon>Eukaryota</taxon>
        <taxon>Metazoa</taxon>
        <taxon>Chordata</taxon>
        <taxon>Craniata</taxon>
        <taxon>Vertebrata</taxon>
        <taxon>Euteleostomi</taxon>
        <taxon>Archelosauria</taxon>
        <taxon>Archosauria</taxon>
        <taxon>Dinosauria</taxon>
        <taxon>Saurischia</taxon>
        <taxon>Theropoda</taxon>
        <taxon>Coelurosauria</taxon>
        <taxon>Aves</taxon>
        <taxon>Neognathae</taxon>
        <taxon>Neoaves</taxon>
        <taxon>Telluraves</taxon>
        <taxon>Coraciimorphae</taxon>
        <taxon>Coliiformes</taxon>
        <taxon>Coliidae</taxon>
        <taxon>Urocolius</taxon>
    </lineage>
</organism>
<evidence type="ECO:0000313" key="4">
    <source>
        <dbReference type="Proteomes" id="UP000654395"/>
    </source>
</evidence>
<evidence type="ECO:0000256" key="1">
    <source>
        <dbReference type="ARBA" id="ARBA00004401"/>
    </source>
</evidence>